<dbReference type="AlphaFoldDB" id="A0A263CWX5"/>
<dbReference type="Proteomes" id="UP000242444">
    <property type="component" value="Unassembled WGS sequence"/>
</dbReference>
<evidence type="ECO:0000313" key="5">
    <source>
        <dbReference type="Proteomes" id="UP000242444"/>
    </source>
</evidence>
<dbReference type="RefSeq" id="WP_094865456.1">
    <property type="nucleotide sequence ID" value="NZ_NKYE01000019.1"/>
</dbReference>
<dbReference type="NCBIfam" id="TIGR00654">
    <property type="entry name" value="PhzF_family"/>
    <property type="match status" value="1"/>
</dbReference>
<feature type="active site" evidence="3">
    <location>
        <position position="44"/>
    </location>
</feature>
<dbReference type="PANTHER" id="PTHR13774">
    <property type="entry name" value="PHENAZINE BIOSYNTHESIS PROTEIN"/>
    <property type="match status" value="1"/>
</dbReference>
<evidence type="ECO:0000256" key="3">
    <source>
        <dbReference type="PIRSR" id="PIRSR016184-1"/>
    </source>
</evidence>
<evidence type="ECO:0000256" key="1">
    <source>
        <dbReference type="ARBA" id="ARBA00008270"/>
    </source>
</evidence>
<dbReference type="InterPro" id="IPR003719">
    <property type="entry name" value="Phenazine_PhzF-like"/>
</dbReference>
<evidence type="ECO:0000313" key="4">
    <source>
        <dbReference type="EMBL" id="OZM70644.1"/>
    </source>
</evidence>
<accession>A0A263CWX5</accession>
<organism evidence="4 5">
    <name type="scientific">Amycolatopsis antarctica</name>
    <dbReference type="NCBI Taxonomy" id="1854586"/>
    <lineage>
        <taxon>Bacteria</taxon>
        <taxon>Bacillati</taxon>
        <taxon>Actinomycetota</taxon>
        <taxon>Actinomycetes</taxon>
        <taxon>Pseudonocardiales</taxon>
        <taxon>Pseudonocardiaceae</taxon>
        <taxon>Amycolatopsis</taxon>
    </lineage>
</organism>
<dbReference type="PANTHER" id="PTHR13774:SF17">
    <property type="entry name" value="PHENAZINE BIOSYNTHESIS-LIKE DOMAIN-CONTAINING PROTEIN"/>
    <property type="match status" value="1"/>
</dbReference>
<reference evidence="4 5" key="1">
    <citation type="submission" date="2017-07" db="EMBL/GenBank/DDBJ databases">
        <title>Amycolatopsis antarcticus sp. nov., isolated from the surface of an Antarcticus brown macroalga.</title>
        <authorList>
            <person name="Wang J."/>
            <person name="Leiva S."/>
            <person name="Huang J."/>
            <person name="Huang Y."/>
        </authorList>
    </citation>
    <scope>NUCLEOTIDE SEQUENCE [LARGE SCALE GENOMIC DNA]</scope>
    <source>
        <strain evidence="4 5">AU-G6</strain>
    </source>
</reference>
<proteinExistence type="inferred from homology"/>
<dbReference type="GO" id="GO:0016853">
    <property type="term" value="F:isomerase activity"/>
    <property type="evidence" value="ECO:0007669"/>
    <property type="project" value="UniProtKB-KW"/>
</dbReference>
<dbReference type="SUPFAM" id="SSF54506">
    <property type="entry name" value="Diaminopimelate epimerase-like"/>
    <property type="match status" value="1"/>
</dbReference>
<sequence length="257" mass="26974">MRFHLVDAFADQAFSGNTAGVVLLDAPAGERWMQDVAAEFKHPETAFVVTSGEGPAPLRWFTPTVEVALCGHATLATAHVLGGEQTFSTLSGELRCRAEDGWVTLDFPADPPAPVAGAEQDRVARALGGLPVEYLGRGEHDLLAVLRGGADVRGLQPDLDAIADLGPRALIVTAPGDRDGIDMVSRVFGPAVGIDEDPVTGSAHCTLAPYWARRSGRGELVGEQASARGGIVRMDLRGDRVLLAGRAITVASGELHV</sequence>
<dbReference type="Gene3D" id="3.10.310.10">
    <property type="entry name" value="Diaminopimelate Epimerase, Chain A, domain 1"/>
    <property type="match status" value="2"/>
</dbReference>
<keyword evidence="2" id="KW-0413">Isomerase</keyword>
<name>A0A263CWX5_9PSEU</name>
<evidence type="ECO:0000256" key="2">
    <source>
        <dbReference type="ARBA" id="ARBA00023235"/>
    </source>
</evidence>
<dbReference type="GO" id="GO:0005737">
    <property type="term" value="C:cytoplasm"/>
    <property type="evidence" value="ECO:0007669"/>
    <property type="project" value="TreeGrafter"/>
</dbReference>
<dbReference type="PIRSF" id="PIRSF016184">
    <property type="entry name" value="PhzC_PhzF"/>
    <property type="match status" value="1"/>
</dbReference>
<dbReference type="OrthoDB" id="9788221at2"/>
<dbReference type="InParanoid" id="A0A263CWX5"/>
<keyword evidence="5" id="KW-1185">Reference proteome</keyword>
<comment type="caution">
    <text evidence="4">The sequence shown here is derived from an EMBL/GenBank/DDBJ whole genome shotgun (WGS) entry which is preliminary data.</text>
</comment>
<protein>
    <submittedName>
        <fullName evidence="4">Oxidoreductase</fullName>
    </submittedName>
</protein>
<dbReference type="Pfam" id="PF02567">
    <property type="entry name" value="PhzC-PhzF"/>
    <property type="match status" value="1"/>
</dbReference>
<dbReference type="EMBL" id="NKYE01000019">
    <property type="protein sequence ID" value="OZM70644.1"/>
    <property type="molecule type" value="Genomic_DNA"/>
</dbReference>
<comment type="similarity">
    <text evidence="1">Belongs to the PhzF family.</text>
</comment>
<gene>
    <name evidence="4" type="ORF">CFN78_24400</name>
</gene>